<dbReference type="RefSeq" id="WP_379924513.1">
    <property type="nucleotide sequence ID" value="NZ_JBHTJI010000001.1"/>
</dbReference>
<protein>
    <submittedName>
        <fullName evidence="3">FIST signal transduction protein</fullName>
    </submittedName>
</protein>
<reference evidence="4" key="1">
    <citation type="journal article" date="2019" name="Int. J. Syst. Evol. Microbiol.">
        <title>The Global Catalogue of Microorganisms (GCM) 10K type strain sequencing project: providing services to taxonomists for standard genome sequencing and annotation.</title>
        <authorList>
            <consortium name="The Broad Institute Genomics Platform"/>
            <consortium name="The Broad Institute Genome Sequencing Center for Infectious Disease"/>
            <person name="Wu L."/>
            <person name="Ma J."/>
        </authorList>
    </citation>
    <scope>NUCLEOTIDE SEQUENCE [LARGE SCALE GENOMIC DNA]</scope>
    <source>
        <strain evidence="4">CCUG 62414</strain>
    </source>
</reference>
<evidence type="ECO:0000259" key="1">
    <source>
        <dbReference type="SMART" id="SM00897"/>
    </source>
</evidence>
<comment type="caution">
    <text evidence="3">The sequence shown here is derived from an EMBL/GenBank/DDBJ whole genome shotgun (WGS) entry which is preliminary data.</text>
</comment>
<dbReference type="InterPro" id="IPR019494">
    <property type="entry name" value="FIST_C"/>
</dbReference>
<proteinExistence type="predicted"/>
<dbReference type="Proteomes" id="UP001597061">
    <property type="component" value="Unassembled WGS sequence"/>
</dbReference>
<keyword evidence="4" id="KW-1185">Reference proteome</keyword>
<dbReference type="PANTHER" id="PTHR40252">
    <property type="entry name" value="BLR0328 PROTEIN"/>
    <property type="match status" value="1"/>
</dbReference>
<accession>A0ABW3JEP0</accession>
<dbReference type="InterPro" id="IPR013702">
    <property type="entry name" value="FIST_domain_N"/>
</dbReference>
<dbReference type="EMBL" id="JBHTJI010000001">
    <property type="protein sequence ID" value="MFD0988935.1"/>
    <property type="molecule type" value="Genomic_DNA"/>
</dbReference>
<organism evidence="3 4">
    <name type="scientific">Mariniflexile jejuense</name>
    <dbReference type="NCBI Taxonomy" id="1173582"/>
    <lineage>
        <taxon>Bacteria</taxon>
        <taxon>Pseudomonadati</taxon>
        <taxon>Bacteroidota</taxon>
        <taxon>Flavobacteriia</taxon>
        <taxon>Flavobacteriales</taxon>
        <taxon>Flavobacteriaceae</taxon>
        <taxon>Mariniflexile</taxon>
    </lineage>
</organism>
<dbReference type="PANTHER" id="PTHR40252:SF2">
    <property type="entry name" value="BLR0328 PROTEIN"/>
    <property type="match status" value="1"/>
</dbReference>
<gene>
    <name evidence="3" type="ORF">ACFQ1R_02395</name>
</gene>
<feature type="domain" description="FIST" evidence="1">
    <location>
        <begin position="25"/>
        <end position="218"/>
    </location>
</feature>
<feature type="domain" description="FIST C-domain" evidence="2">
    <location>
        <begin position="219"/>
        <end position="357"/>
    </location>
</feature>
<name>A0ABW3JEP0_9FLAO</name>
<evidence type="ECO:0000259" key="2">
    <source>
        <dbReference type="SMART" id="SM01204"/>
    </source>
</evidence>
<sequence>MKIVQLVKHKNKNWQYLTPNLKLKKPLVLVFGNRFQLEEPTVYNNIKTIFPDGHIVFASTSGNITSQTIEAECITITAIELEKSSFKVKTINLSQTNLNSFDAGVKLVNQLKGEHLKYILVISDGSFVNGSELTKGMNWVSDNNVLITGGLCGDDARFERTLVAYNENPKDGEIVAIGFYGATFEASSSVYGGWQPFGPERIVTKAKGNILYELDHQPALNLYKRYLGEKSAQLPLSALYYPLKVTPKNEDHSYVRTILNISEEHNAMIFAGDIPVDAKVQLMMTNVESLAKASEEATKQALVNKSQKPDLAILVSCIGRKLVLDQRAIEEVEESRMVLNNAIPMCGFYSYGEIAPFNEENMCQLHNQSMAITLISE</sequence>
<dbReference type="Pfam" id="PF10442">
    <property type="entry name" value="FIST_C"/>
    <property type="match status" value="1"/>
</dbReference>
<dbReference type="SMART" id="SM00897">
    <property type="entry name" value="FIST"/>
    <property type="match status" value="1"/>
</dbReference>
<dbReference type="Pfam" id="PF08495">
    <property type="entry name" value="FIST"/>
    <property type="match status" value="1"/>
</dbReference>
<evidence type="ECO:0000313" key="3">
    <source>
        <dbReference type="EMBL" id="MFD0988935.1"/>
    </source>
</evidence>
<evidence type="ECO:0000313" key="4">
    <source>
        <dbReference type="Proteomes" id="UP001597061"/>
    </source>
</evidence>
<dbReference type="SMART" id="SM01204">
    <property type="entry name" value="FIST_C"/>
    <property type="match status" value="1"/>
</dbReference>